<evidence type="ECO:0000313" key="3">
    <source>
        <dbReference type="EMBL" id="ORY60178.1"/>
    </source>
</evidence>
<dbReference type="GO" id="GO:0000776">
    <property type="term" value="C:kinetochore"/>
    <property type="evidence" value="ECO:0007669"/>
    <property type="project" value="TreeGrafter"/>
</dbReference>
<dbReference type="FunCoup" id="A0A1Y2DLH7">
    <property type="interactions" value="243"/>
</dbReference>
<evidence type="ECO:0000313" key="4">
    <source>
        <dbReference type="Proteomes" id="UP000193689"/>
    </source>
</evidence>
<feature type="region of interest" description="Disordered" evidence="1">
    <location>
        <begin position="251"/>
        <end position="273"/>
    </location>
</feature>
<protein>
    <recommendedName>
        <fullName evidence="2">G-patch domain-containing protein</fullName>
    </recommendedName>
</protein>
<accession>A0A1Y2DLH7</accession>
<dbReference type="AlphaFoldDB" id="A0A1Y2DLH7"/>
<feature type="region of interest" description="Disordered" evidence="1">
    <location>
        <begin position="1"/>
        <end position="65"/>
    </location>
</feature>
<dbReference type="Proteomes" id="UP000193689">
    <property type="component" value="Unassembled WGS sequence"/>
</dbReference>
<feature type="compositionally biased region" description="Basic and acidic residues" evidence="1">
    <location>
        <begin position="35"/>
        <end position="50"/>
    </location>
</feature>
<dbReference type="EMBL" id="MCFJ01000012">
    <property type="protein sequence ID" value="ORY60178.1"/>
    <property type="molecule type" value="Genomic_DNA"/>
</dbReference>
<name>A0A1Y2DLH7_9PEZI</name>
<proteinExistence type="predicted"/>
<dbReference type="PROSITE" id="PS50174">
    <property type="entry name" value="G_PATCH"/>
    <property type="match status" value="1"/>
</dbReference>
<organism evidence="3 4">
    <name type="scientific">Pseudomassariella vexata</name>
    <dbReference type="NCBI Taxonomy" id="1141098"/>
    <lineage>
        <taxon>Eukaryota</taxon>
        <taxon>Fungi</taxon>
        <taxon>Dikarya</taxon>
        <taxon>Ascomycota</taxon>
        <taxon>Pezizomycotina</taxon>
        <taxon>Sordariomycetes</taxon>
        <taxon>Xylariomycetidae</taxon>
        <taxon>Amphisphaeriales</taxon>
        <taxon>Pseudomassariaceae</taxon>
        <taxon>Pseudomassariella</taxon>
    </lineage>
</organism>
<reference evidence="3 4" key="1">
    <citation type="submission" date="2016-07" db="EMBL/GenBank/DDBJ databases">
        <title>Pervasive Adenine N6-methylation of Active Genes in Fungi.</title>
        <authorList>
            <consortium name="DOE Joint Genome Institute"/>
            <person name="Mondo S.J."/>
            <person name="Dannebaum R.O."/>
            <person name="Kuo R.C."/>
            <person name="Labutti K."/>
            <person name="Haridas S."/>
            <person name="Kuo A."/>
            <person name="Salamov A."/>
            <person name="Ahrendt S.R."/>
            <person name="Lipzen A."/>
            <person name="Sullivan W."/>
            <person name="Andreopoulos W.B."/>
            <person name="Clum A."/>
            <person name="Lindquist E."/>
            <person name="Daum C."/>
            <person name="Ramamoorthy G.K."/>
            <person name="Gryganskyi A."/>
            <person name="Culley D."/>
            <person name="Magnuson J.K."/>
            <person name="James T.Y."/>
            <person name="O'Malley M.A."/>
            <person name="Stajich J.E."/>
            <person name="Spatafora J.W."/>
            <person name="Visel A."/>
            <person name="Grigoriev I.V."/>
        </authorList>
    </citation>
    <scope>NUCLEOTIDE SEQUENCE [LARGE SCALE GENOMIC DNA]</scope>
    <source>
        <strain evidence="3 4">CBS 129021</strain>
    </source>
</reference>
<dbReference type="RefSeq" id="XP_040712612.1">
    <property type="nucleotide sequence ID" value="XM_040856539.1"/>
</dbReference>
<sequence length="339" mass="38967">MAGSEDEEDYMSMDFSNIRTASLPETSLQRKQRLKREAEVRGRPKPKAELEAEEAAAREQALSTSLLETAAKKSKGLSMMKKMGFVAGKPLGAEDNAGARAEPIKPSLKEDRGGIGLDLERKRRLDEEVEKEGLAWKKVKVVDAGEFRDRVRKGRERERCERLVYAAQKTAVQMEEERDTERRTALNTAATTVGNNEEEAGVGGTKEKQNKRTLSTKPLKSINVLWRGLVRKREEAERDRRMRYDLQQSLSRLPTYEDDNEDEDDKQALGKTKTAYLPVEDLEEEDPDLDEFSALEPDEQLRRLVEYLRKEYRYCFWCKYTYPDEEMDGCPGLTEEDHD</sequence>
<feature type="region of interest" description="Disordered" evidence="1">
    <location>
        <begin position="194"/>
        <end position="214"/>
    </location>
</feature>
<dbReference type="Pfam" id="PF01585">
    <property type="entry name" value="G-patch"/>
    <property type="match status" value="1"/>
</dbReference>
<dbReference type="SMART" id="SM00443">
    <property type="entry name" value="G_patch"/>
    <property type="match status" value="1"/>
</dbReference>
<keyword evidence="4" id="KW-1185">Reference proteome</keyword>
<feature type="compositionally biased region" description="Polar residues" evidence="1">
    <location>
        <begin position="14"/>
        <end position="29"/>
    </location>
</feature>
<dbReference type="OrthoDB" id="786951at2759"/>
<dbReference type="Pfam" id="PF13821">
    <property type="entry name" value="DUF4187"/>
    <property type="match status" value="1"/>
</dbReference>
<dbReference type="InterPro" id="IPR000467">
    <property type="entry name" value="G_patch_dom"/>
</dbReference>
<comment type="caution">
    <text evidence="3">The sequence shown here is derived from an EMBL/GenBank/DDBJ whole genome shotgun (WGS) entry which is preliminary data.</text>
</comment>
<evidence type="ECO:0000259" key="2">
    <source>
        <dbReference type="PROSITE" id="PS50174"/>
    </source>
</evidence>
<dbReference type="InParanoid" id="A0A1Y2DLH7"/>
<dbReference type="GO" id="GO:0003676">
    <property type="term" value="F:nucleic acid binding"/>
    <property type="evidence" value="ECO:0007669"/>
    <property type="project" value="InterPro"/>
</dbReference>
<dbReference type="InterPro" id="IPR025239">
    <property type="entry name" value="DUF4187"/>
</dbReference>
<dbReference type="PANTHER" id="PTHR21032:SF0">
    <property type="entry name" value="G PATCH DOMAIN-CONTAINING PROTEIN 11"/>
    <property type="match status" value="1"/>
</dbReference>
<dbReference type="PANTHER" id="PTHR21032">
    <property type="entry name" value="G PATCH DOMAIN-CONTAINING PROTEIN 11"/>
    <property type="match status" value="1"/>
</dbReference>
<gene>
    <name evidence="3" type="ORF">BCR38DRAFT_350070</name>
</gene>
<evidence type="ECO:0000256" key="1">
    <source>
        <dbReference type="SAM" id="MobiDB-lite"/>
    </source>
</evidence>
<dbReference type="GeneID" id="63772751"/>
<feature type="domain" description="G-patch" evidence="2">
    <location>
        <begin position="72"/>
        <end position="120"/>
    </location>
</feature>
<dbReference type="SMART" id="SM01173">
    <property type="entry name" value="DUF4187"/>
    <property type="match status" value="1"/>
</dbReference>
<dbReference type="InterPro" id="IPR039249">
    <property type="entry name" value="GPATCH11"/>
</dbReference>
<dbReference type="STRING" id="1141098.A0A1Y2DLH7"/>
<feature type="region of interest" description="Disordered" evidence="1">
    <location>
        <begin position="90"/>
        <end position="113"/>
    </location>
</feature>
<feature type="compositionally biased region" description="Acidic residues" evidence="1">
    <location>
        <begin position="1"/>
        <end position="11"/>
    </location>
</feature>
<feature type="compositionally biased region" description="Acidic residues" evidence="1">
    <location>
        <begin position="256"/>
        <end position="265"/>
    </location>
</feature>